<dbReference type="EMBL" id="JAJEQN010000011">
    <property type="protein sequence ID" value="MCC2221174.1"/>
    <property type="molecule type" value="Genomic_DNA"/>
</dbReference>
<name>A0AAE3E384_9FIRM</name>
<keyword evidence="1" id="KW-0472">Membrane</keyword>
<organism evidence="2 3">
    <name type="scientific">Anthropogastromicrobium aceti</name>
    <dbReference type="NCBI Taxonomy" id="2981768"/>
    <lineage>
        <taxon>Bacteria</taxon>
        <taxon>Bacillati</taxon>
        <taxon>Bacillota</taxon>
        <taxon>Clostridia</taxon>
        <taxon>Lachnospirales</taxon>
        <taxon>Lachnospiraceae</taxon>
        <taxon>Anthropogastromicrobium</taxon>
    </lineage>
</organism>
<dbReference type="InterPro" id="IPR012902">
    <property type="entry name" value="N_methyl_site"/>
</dbReference>
<evidence type="ECO:0000256" key="1">
    <source>
        <dbReference type="SAM" id="Phobius"/>
    </source>
</evidence>
<keyword evidence="1" id="KW-0812">Transmembrane</keyword>
<dbReference type="Proteomes" id="UP001198200">
    <property type="component" value="Unassembled WGS sequence"/>
</dbReference>
<keyword evidence="1" id="KW-1133">Transmembrane helix</keyword>
<sequence>MKKIKDNRRGSTLVEVIVTFALIGMFLLAATTAVSAAMNAFYRMESLSRAIVVSDTILDKAQGELSLASADGALLCLGGESSGDDWWKTICFYSANGNPVCMESEASGDGKGRFSLYYYPVKDSSSQGTNWTFDENFYQGFWIEDLSFRWNGTEEEPDNIIEVHLTLTNGNTSYSQTRFVQCTNFFRPSHFSRIHTGVTF</sequence>
<protein>
    <submittedName>
        <fullName evidence="2">Type II secretion system GspH family protein</fullName>
    </submittedName>
</protein>
<proteinExistence type="predicted"/>
<dbReference type="RefSeq" id="WP_308731501.1">
    <property type="nucleotide sequence ID" value="NZ_JAJEQN010000011.1"/>
</dbReference>
<evidence type="ECO:0000313" key="2">
    <source>
        <dbReference type="EMBL" id="MCC2221174.1"/>
    </source>
</evidence>
<feature type="transmembrane region" description="Helical" evidence="1">
    <location>
        <begin position="12"/>
        <end position="38"/>
    </location>
</feature>
<dbReference type="Pfam" id="PF07963">
    <property type="entry name" value="N_methyl"/>
    <property type="match status" value="1"/>
</dbReference>
<dbReference type="AlphaFoldDB" id="A0AAE3E384"/>
<keyword evidence="3" id="KW-1185">Reference proteome</keyword>
<reference evidence="2 3" key="1">
    <citation type="submission" date="2021-10" db="EMBL/GenBank/DDBJ databases">
        <title>Anaerobic single-cell dispensing facilitates the cultivation of human gut bacteria.</title>
        <authorList>
            <person name="Afrizal A."/>
        </authorList>
    </citation>
    <scope>NUCLEOTIDE SEQUENCE [LARGE SCALE GENOMIC DNA]</scope>
    <source>
        <strain evidence="2 3">CLA-AA-H224</strain>
    </source>
</reference>
<comment type="caution">
    <text evidence="2">The sequence shown here is derived from an EMBL/GenBank/DDBJ whole genome shotgun (WGS) entry which is preliminary data.</text>
</comment>
<accession>A0AAE3E384</accession>
<gene>
    <name evidence="2" type="ORF">LKD48_05860</name>
</gene>
<evidence type="ECO:0000313" key="3">
    <source>
        <dbReference type="Proteomes" id="UP001198200"/>
    </source>
</evidence>